<dbReference type="Pfam" id="PF01151">
    <property type="entry name" value="ELO"/>
    <property type="match status" value="1"/>
</dbReference>
<keyword evidence="13" id="KW-1185">Reference proteome</keyword>
<sequence length="109" mass="12745">METVTGAYNTVFYERADHRVKDWLLMTSPWPLVSIIASYLAIIKLLPHIMLDRTAYDLRTVIKWYNVLQIVSNAVVTWGRRKTKEEMDNPSNPCERESCSKSNGYRVDY</sequence>
<dbReference type="OrthoDB" id="434092at2759"/>
<evidence type="ECO:0000256" key="6">
    <source>
        <dbReference type="ARBA" id="ARBA00022989"/>
    </source>
</evidence>
<comment type="caution">
    <text evidence="12">The sequence shown here is derived from an EMBL/GenBank/DDBJ whole genome shotgun (WGS) entry which is preliminary data.</text>
</comment>
<keyword evidence="8 11" id="KW-0472">Membrane</keyword>
<dbReference type="GO" id="GO:0009922">
    <property type="term" value="F:fatty acid elongase activity"/>
    <property type="evidence" value="ECO:0007669"/>
    <property type="project" value="InterPro"/>
</dbReference>
<dbReference type="Proteomes" id="UP000838756">
    <property type="component" value="Unassembled WGS sequence"/>
</dbReference>
<evidence type="ECO:0000256" key="5">
    <source>
        <dbReference type="ARBA" id="ARBA00022832"/>
    </source>
</evidence>
<keyword evidence="7" id="KW-0443">Lipid metabolism</keyword>
<evidence type="ECO:0000256" key="1">
    <source>
        <dbReference type="ARBA" id="ARBA00004141"/>
    </source>
</evidence>
<dbReference type="AlphaFoldDB" id="A0A8S4R6W6"/>
<reference evidence="12" key="1">
    <citation type="submission" date="2022-03" db="EMBL/GenBank/DDBJ databases">
        <authorList>
            <person name="Lindestad O."/>
        </authorList>
    </citation>
    <scope>NUCLEOTIDE SEQUENCE</scope>
</reference>
<keyword evidence="6 11" id="KW-1133">Transmembrane helix</keyword>
<keyword evidence="5" id="KW-0276">Fatty acid metabolism</keyword>
<keyword evidence="9" id="KW-0275">Fatty acid biosynthesis</keyword>
<dbReference type="GO" id="GO:0006633">
    <property type="term" value="P:fatty acid biosynthetic process"/>
    <property type="evidence" value="ECO:0007669"/>
    <property type="project" value="UniProtKB-KW"/>
</dbReference>
<evidence type="ECO:0000256" key="7">
    <source>
        <dbReference type="ARBA" id="ARBA00023098"/>
    </source>
</evidence>
<dbReference type="EMBL" id="CAKXAJ010024897">
    <property type="protein sequence ID" value="CAH2232407.1"/>
    <property type="molecule type" value="Genomic_DNA"/>
</dbReference>
<evidence type="ECO:0000313" key="12">
    <source>
        <dbReference type="EMBL" id="CAH2232407.1"/>
    </source>
</evidence>
<feature type="region of interest" description="Disordered" evidence="10">
    <location>
        <begin position="82"/>
        <end position="109"/>
    </location>
</feature>
<feature type="transmembrane region" description="Helical" evidence="11">
    <location>
        <begin position="23"/>
        <end position="43"/>
    </location>
</feature>
<evidence type="ECO:0000256" key="2">
    <source>
        <dbReference type="ARBA" id="ARBA00022516"/>
    </source>
</evidence>
<evidence type="ECO:0000256" key="8">
    <source>
        <dbReference type="ARBA" id="ARBA00023136"/>
    </source>
</evidence>
<dbReference type="GO" id="GO:0016020">
    <property type="term" value="C:membrane"/>
    <property type="evidence" value="ECO:0007669"/>
    <property type="project" value="UniProtKB-SubCell"/>
</dbReference>
<gene>
    <name evidence="12" type="primary">jg21000</name>
    <name evidence="12" type="ORF">PAEG_LOCUS10675</name>
</gene>
<keyword evidence="2" id="KW-0444">Lipid biosynthesis</keyword>
<evidence type="ECO:0000256" key="9">
    <source>
        <dbReference type="ARBA" id="ARBA00023160"/>
    </source>
</evidence>
<protein>
    <submittedName>
        <fullName evidence="12">Jg21000 protein</fullName>
    </submittedName>
</protein>
<evidence type="ECO:0000256" key="10">
    <source>
        <dbReference type="SAM" id="MobiDB-lite"/>
    </source>
</evidence>
<keyword evidence="4 11" id="KW-0812">Transmembrane</keyword>
<organism evidence="12 13">
    <name type="scientific">Pararge aegeria aegeria</name>
    <dbReference type="NCBI Taxonomy" id="348720"/>
    <lineage>
        <taxon>Eukaryota</taxon>
        <taxon>Metazoa</taxon>
        <taxon>Ecdysozoa</taxon>
        <taxon>Arthropoda</taxon>
        <taxon>Hexapoda</taxon>
        <taxon>Insecta</taxon>
        <taxon>Pterygota</taxon>
        <taxon>Neoptera</taxon>
        <taxon>Endopterygota</taxon>
        <taxon>Lepidoptera</taxon>
        <taxon>Glossata</taxon>
        <taxon>Ditrysia</taxon>
        <taxon>Papilionoidea</taxon>
        <taxon>Nymphalidae</taxon>
        <taxon>Satyrinae</taxon>
        <taxon>Satyrini</taxon>
        <taxon>Parargina</taxon>
        <taxon>Pararge</taxon>
    </lineage>
</organism>
<proteinExistence type="predicted"/>
<evidence type="ECO:0000256" key="3">
    <source>
        <dbReference type="ARBA" id="ARBA00022679"/>
    </source>
</evidence>
<keyword evidence="3" id="KW-0808">Transferase</keyword>
<evidence type="ECO:0000313" key="13">
    <source>
        <dbReference type="Proteomes" id="UP000838756"/>
    </source>
</evidence>
<evidence type="ECO:0000256" key="11">
    <source>
        <dbReference type="SAM" id="Phobius"/>
    </source>
</evidence>
<dbReference type="InterPro" id="IPR002076">
    <property type="entry name" value="ELO_fam"/>
</dbReference>
<evidence type="ECO:0000256" key="4">
    <source>
        <dbReference type="ARBA" id="ARBA00022692"/>
    </source>
</evidence>
<name>A0A8S4R6W6_9NEOP</name>
<accession>A0A8S4R6W6</accession>
<comment type="subcellular location">
    <subcellularLocation>
        <location evidence="1">Membrane</location>
        <topology evidence="1">Multi-pass membrane protein</topology>
    </subcellularLocation>
</comment>